<evidence type="ECO:0000313" key="3">
    <source>
        <dbReference type="Proteomes" id="UP001152320"/>
    </source>
</evidence>
<evidence type="ECO:0000313" key="2">
    <source>
        <dbReference type="EMBL" id="KAJ8034964.1"/>
    </source>
</evidence>
<dbReference type="EMBL" id="JAIZAY010000010">
    <property type="protein sequence ID" value="KAJ8034964.1"/>
    <property type="molecule type" value="Genomic_DNA"/>
</dbReference>
<keyword evidence="3" id="KW-1185">Reference proteome</keyword>
<feature type="signal peptide" evidence="1">
    <location>
        <begin position="1"/>
        <end position="22"/>
    </location>
</feature>
<organism evidence="2 3">
    <name type="scientific">Holothuria leucospilota</name>
    <name type="common">Black long sea cucumber</name>
    <name type="synonym">Mertensiothuria leucospilota</name>
    <dbReference type="NCBI Taxonomy" id="206669"/>
    <lineage>
        <taxon>Eukaryota</taxon>
        <taxon>Metazoa</taxon>
        <taxon>Echinodermata</taxon>
        <taxon>Eleutherozoa</taxon>
        <taxon>Echinozoa</taxon>
        <taxon>Holothuroidea</taxon>
        <taxon>Aspidochirotacea</taxon>
        <taxon>Aspidochirotida</taxon>
        <taxon>Holothuriidae</taxon>
        <taxon>Holothuria</taxon>
    </lineage>
</organism>
<reference evidence="2" key="1">
    <citation type="submission" date="2021-10" db="EMBL/GenBank/DDBJ databases">
        <title>Tropical sea cucumber genome reveals ecological adaptation and Cuvierian tubules defense mechanism.</title>
        <authorList>
            <person name="Chen T."/>
        </authorList>
    </citation>
    <scope>NUCLEOTIDE SEQUENCE</scope>
    <source>
        <strain evidence="2">Nanhai2018</strain>
        <tissue evidence="2">Muscle</tissue>
    </source>
</reference>
<feature type="chain" id="PRO_5040451761" evidence="1">
    <location>
        <begin position="23"/>
        <end position="131"/>
    </location>
</feature>
<keyword evidence="1" id="KW-0732">Signal</keyword>
<dbReference type="SUPFAM" id="SSF47473">
    <property type="entry name" value="EF-hand"/>
    <property type="match status" value="1"/>
</dbReference>
<sequence length="131" mass="14667">MNDRKVTLNLLLCLVLLQTVISEDNGEDTVSQAHRNILEMVFKEVDKLTDDGIITIDDAINALNVPSSITADGSMTDVEYLTNLLHQFEKEGIIDGQLTLEEYINSQASLSANIPENGLFYRLVRQKWGLN</sequence>
<dbReference type="Proteomes" id="UP001152320">
    <property type="component" value="Chromosome 10"/>
</dbReference>
<protein>
    <submittedName>
        <fullName evidence="2">Calcyphosin-like protein</fullName>
    </submittedName>
</protein>
<dbReference type="OrthoDB" id="444540at2759"/>
<dbReference type="Gene3D" id="1.10.238.10">
    <property type="entry name" value="EF-hand"/>
    <property type="match status" value="1"/>
</dbReference>
<dbReference type="AlphaFoldDB" id="A0A9Q1H6H1"/>
<accession>A0A9Q1H6H1</accession>
<name>A0A9Q1H6H1_HOLLE</name>
<comment type="caution">
    <text evidence="2">The sequence shown here is derived from an EMBL/GenBank/DDBJ whole genome shotgun (WGS) entry which is preliminary data.</text>
</comment>
<evidence type="ECO:0000256" key="1">
    <source>
        <dbReference type="SAM" id="SignalP"/>
    </source>
</evidence>
<dbReference type="InterPro" id="IPR011992">
    <property type="entry name" value="EF-hand-dom_pair"/>
</dbReference>
<gene>
    <name evidence="2" type="ORF">HOLleu_22019</name>
</gene>
<proteinExistence type="predicted"/>